<dbReference type="EMBL" id="FWFU01000001">
    <property type="protein sequence ID" value="SLN26972.1"/>
    <property type="molecule type" value="Genomic_DNA"/>
</dbReference>
<dbReference type="Pfam" id="PF00156">
    <property type="entry name" value="Pribosyltran"/>
    <property type="match status" value="1"/>
</dbReference>
<comment type="similarity">
    <text evidence="4 15">Belongs to the purine/pyrimidine phosphoribosyltransferase family.</text>
</comment>
<dbReference type="EC" id="2.4.2.8" evidence="5 15"/>
<keyword evidence="18" id="KW-1185">Reference proteome</keyword>
<dbReference type="InterPro" id="IPR005904">
    <property type="entry name" value="Hxn_phspho_trans"/>
</dbReference>
<evidence type="ECO:0000259" key="16">
    <source>
        <dbReference type="Pfam" id="PF00156"/>
    </source>
</evidence>
<evidence type="ECO:0000256" key="15">
    <source>
        <dbReference type="RuleBase" id="RU364099"/>
    </source>
</evidence>
<evidence type="ECO:0000256" key="14">
    <source>
        <dbReference type="ARBA" id="ARBA00049402"/>
    </source>
</evidence>
<sequence>MDRAYEILPMIPAETISLRVQSLAREIESDFAGCRNLLVVTVLRGAFIFAADLVRALDLEVEMEFMELSSYGDSTQSRRQVEIVKDLGTDIKGRDVLVIEDIVDTGRTLTQVLELLSARAPARLRSVALLDKPARREMPTVANWTGFEIPDEFVVGYGIDYARKGRNLPYIGTVLFTKS</sequence>
<comment type="pathway">
    <text evidence="3 15">Purine metabolism; IMP biosynthesis via salvage pathway; IMP from hypoxanthine: step 1/1.</text>
</comment>
<dbReference type="GO" id="GO:0032264">
    <property type="term" value="P:IMP salvage"/>
    <property type="evidence" value="ECO:0007669"/>
    <property type="project" value="UniProtKB-UniPathway"/>
</dbReference>
<dbReference type="PANTHER" id="PTHR43340">
    <property type="entry name" value="HYPOXANTHINE-GUANINE PHOSPHORIBOSYLTRANSFERASE"/>
    <property type="match status" value="1"/>
</dbReference>
<organism evidence="17 18">
    <name type="scientific">Roseovarius halotolerans</name>
    <dbReference type="NCBI Taxonomy" id="505353"/>
    <lineage>
        <taxon>Bacteria</taxon>
        <taxon>Pseudomonadati</taxon>
        <taxon>Pseudomonadota</taxon>
        <taxon>Alphaproteobacteria</taxon>
        <taxon>Rhodobacterales</taxon>
        <taxon>Roseobacteraceae</taxon>
        <taxon>Roseovarius</taxon>
    </lineage>
</organism>
<dbReference type="GO" id="GO:0000166">
    <property type="term" value="F:nucleotide binding"/>
    <property type="evidence" value="ECO:0007669"/>
    <property type="project" value="UniProtKB-KW"/>
</dbReference>
<dbReference type="GO" id="GO:0000287">
    <property type="term" value="F:magnesium ion binding"/>
    <property type="evidence" value="ECO:0007669"/>
    <property type="project" value="TreeGrafter"/>
</dbReference>
<keyword evidence="10 15" id="KW-0660">Purine salvage</keyword>
<dbReference type="AlphaFoldDB" id="A0A1X6YPK4"/>
<dbReference type="InterPro" id="IPR050408">
    <property type="entry name" value="HGPRT"/>
</dbReference>
<dbReference type="InterPro" id="IPR000836">
    <property type="entry name" value="PRTase_dom"/>
</dbReference>
<dbReference type="Proteomes" id="UP000193207">
    <property type="component" value="Unassembled WGS sequence"/>
</dbReference>
<evidence type="ECO:0000256" key="12">
    <source>
        <dbReference type="ARBA" id="ARBA00022842"/>
    </source>
</evidence>
<evidence type="ECO:0000313" key="18">
    <source>
        <dbReference type="Proteomes" id="UP000193207"/>
    </source>
</evidence>
<dbReference type="PANTHER" id="PTHR43340:SF1">
    <property type="entry name" value="HYPOXANTHINE PHOSPHORIBOSYLTRANSFERASE"/>
    <property type="match status" value="1"/>
</dbReference>
<reference evidence="17 18" key="1">
    <citation type="submission" date="2017-03" db="EMBL/GenBank/DDBJ databases">
        <authorList>
            <person name="Afonso C.L."/>
            <person name="Miller P.J."/>
            <person name="Scott M.A."/>
            <person name="Spackman E."/>
            <person name="Goraichik I."/>
            <person name="Dimitrov K.M."/>
            <person name="Suarez D.L."/>
            <person name="Swayne D.E."/>
        </authorList>
    </citation>
    <scope>NUCLEOTIDE SEQUENCE [LARGE SCALE GENOMIC DNA]</scope>
    <source>
        <strain evidence="17 18">CECT 8110</strain>
    </source>
</reference>
<dbReference type="Gene3D" id="3.40.50.2020">
    <property type="match status" value="1"/>
</dbReference>
<accession>A0A1X6YPK4</accession>
<keyword evidence="9 15" id="KW-0479">Metal-binding</keyword>
<comment type="catalytic activity">
    <reaction evidence="14">
        <text>IMP + diphosphate = hypoxanthine + 5-phospho-alpha-D-ribose 1-diphosphate</text>
        <dbReference type="Rhea" id="RHEA:17973"/>
        <dbReference type="ChEBI" id="CHEBI:17368"/>
        <dbReference type="ChEBI" id="CHEBI:33019"/>
        <dbReference type="ChEBI" id="CHEBI:58017"/>
        <dbReference type="ChEBI" id="CHEBI:58053"/>
        <dbReference type="EC" id="2.4.2.8"/>
    </reaction>
    <physiologicalReaction direction="right-to-left" evidence="14">
        <dbReference type="Rhea" id="RHEA:17975"/>
    </physiologicalReaction>
</comment>
<dbReference type="CDD" id="cd06223">
    <property type="entry name" value="PRTases_typeI"/>
    <property type="match status" value="1"/>
</dbReference>
<dbReference type="GO" id="GO:0006178">
    <property type="term" value="P:guanine salvage"/>
    <property type="evidence" value="ECO:0007669"/>
    <property type="project" value="TreeGrafter"/>
</dbReference>
<keyword evidence="6 15" id="KW-0963">Cytoplasm</keyword>
<comment type="catalytic activity">
    <reaction evidence="13">
        <text>GMP + diphosphate = guanine + 5-phospho-alpha-D-ribose 1-diphosphate</text>
        <dbReference type="Rhea" id="RHEA:25424"/>
        <dbReference type="ChEBI" id="CHEBI:16235"/>
        <dbReference type="ChEBI" id="CHEBI:33019"/>
        <dbReference type="ChEBI" id="CHEBI:58017"/>
        <dbReference type="ChEBI" id="CHEBI:58115"/>
        <dbReference type="EC" id="2.4.2.8"/>
    </reaction>
    <physiologicalReaction direction="right-to-left" evidence="13">
        <dbReference type="Rhea" id="RHEA:25426"/>
    </physiologicalReaction>
</comment>
<gene>
    <name evidence="17" type="primary">hpt</name>
    <name evidence="17" type="ORF">ROH8110_01272</name>
</gene>
<dbReference type="UniPathway" id="UPA00591">
    <property type="reaction ID" value="UER00648"/>
</dbReference>
<evidence type="ECO:0000256" key="2">
    <source>
        <dbReference type="ARBA" id="ARBA00004496"/>
    </source>
</evidence>
<evidence type="ECO:0000256" key="9">
    <source>
        <dbReference type="ARBA" id="ARBA00022723"/>
    </source>
</evidence>
<dbReference type="GO" id="GO:0004422">
    <property type="term" value="F:hypoxanthine phosphoribosyltransferase activity"/>
    <property type="evidence" value="ECO:0007669"/>
    <property type="project" value="InterPro"/>
</dbReference>
<dbReference type="GO" id="GO:0032263">
    <property type="term" value="P:GMP salvage"/>
    <property type="evidence" value="ECO:0007669"/>
    <property type="project" value="TreeGrafter"/>
</dbReference>
<dbReference type="GO" id="GO:0006166">
    <property type="term" value="P:purine ribonucleoside salvage"/>
    <property type="evidence" value="ECO:0007669"/>
    <property type="project" value="UniProtKB-KW"/>
</dbReference>
<evidence type="ECO:0000256" key="7">
    <source>
        <dbReference type="ARBA" id="ARBA00022676"/>
    </source>
</evidence>
<evidence type="ECO:0000256" key="11">
    <source>
        <dbReference type="ARBA" id="ARBA00022741"/>
    </source>
</evidence>
<dbReference type="InterPro" id="IPR029057">
    <property type="entry name" value="PRTase-like"/>
</dbReference>
<keyword evidence="11 15" id="KW-0547">Nucleotide-binding</keyword>
<evidence type="ECO:0000256" key="1">
    <source>
        <dbReference type="ARBA" id="ARBA00001946"/>
    </source>
</evidence>
<evidence type="ECO:0000256" key="4">
    <source>
        <dbReference type="ARBA" id="ARBA00008391"/>
    </source>
</evidence>
<evidence type="ECO:0000256" key="8">
    <source>
        <dbReference type="ARBA" id="ARBA00022679"/>
    </source>
</evidence>
<dbReference type="GO" id="GO:0005829">
    <property type="term" value="C:cytosol"/>
    <property type="evidence" value="ECO:0007669"/>
    <property type="project" value="TreeGrafter"/>
</dbReference>
<keyword evidence="8 15" id="KW-0808">Transferase</keyword>
<feature type="domain" description="Phosphoribosyltransferase" evidence="16">
    <location>
        <begin position="18"/>
        <end position="161"/>
    </location>
</feature>
<dbReference type="SUPFAM" id="SSF53271">
    <property type="entry name" value="PRTase-like"/>
    <property type="match status" value="1"/>
</dbReference>
<evidence type="ECO:0000313" key="17">
    <source>
        <dbReference type="EMBL" id="SLN26972.1"/>
    </source>
</evidence>
<comment type="subcellular location">
    <subcellularLocation>
        <location evidence="2 15">Cytoplasm</location>
    </subcellularLocation>
</comment>
<evidence type="ECO:0000256" key="10">
    <source>
        <dbReference type="ARBA" id="ARBA00022726"/>
    </source>
</evidence>
<dbReference type="GO" id="GO:0046100">
    <property type="term" value="P:hypoxanthine metabolic process"/>
    <property type="evidence" value="ECO:0007669"/>
    <property type="project" value="TreeGrafter"/>
</dbReference>
<dbReference type="GO" id="GO:0052657">
    <property type="term" value="F:guanine phosphoribosyltransferase activity"/>
    <property type="evidence" value="ECO:0007669"/>
    <property type="project" value="RHEA"/>
</dbReference>
<evidence type="ECO:0000256" key="6">
    <source>
        <dbReference type="ARBA" id="ARBA00022490"/>
    </source>
</evidence>
<comment type="cofactor">
    <cofactor evidence="1 15">
        <name>Mg(2+)</name>
        <dbReference type="ChEBI" id="CHEBI:18420"/>
    </cofactor>
</comment>
<dbReference type="FunFam" id="3.40.50.2020:FF:000006">
    <property type="entry name" value="Hypoxanthine phosphoribosyltransferase"/>
    <property type="match status" value="1"/>
</dbReference>
<protein>
    <recommendedName>
        <fullName evidence="5 15">Hypoxanthine phosphoribosyltransferase</fullName>
        <ecNumber evidence="5 15">2.4.2.8</ecNumber>
    </recommendedName>
</protein>
<proteinExistence type="inferred from homology"/>
<evidence type="ECO:0000256" key="5">
    <source>
        <dbReference type="ARBA" id="ARBA00011895"/>
    </source>
</evidence>
<name>A0A1X6YPK4_9RHOB</name>
<evidence type="ECO:0000256" key="13">
    <source>
        <dbReference type="ARBA" id="ARBA00048811"/>
    </source>
</evidence>
<evidence type="ECO:0000256" key="3">
    <source>
        <dbReference type="ARBA" id="ARBA00004669"/>
    </source>
</evidence>
<keyword evidence="7 15" id="KW-0328">Glycosyltransferase</keyword>
<keyword evidence="12 15" id="KW-0460">Magnesium</keyword>
<dbReference type="NCBIfam" id="TIGR01203">
    <property type="entry name" value="HGPRTase"/>
    <property type="match status" value="1"/>
</dbReference>